<dbReference type="SUPFAM" id="SSF102114">
    <property type="entry name" value="Radical SAM enzymes"/>
    <property type="match status" value="1"/>
</dbReference>
<dbReference type="Gene3D" id="3.20.20.70">
    <property type="entry name" value="Aldolase class I"/>
    <property type="match status" value="1"/>
</dbReference>
<keyword evidence="3" id="KW-0547">Nucleotide-binding</keyword>
<dbReference type="GO" id="GO:0061799">
    <property type="term" value="F:cyclic pyranopterin monophosphate synthase activity"/>
    <property type="evidence" value="ECO:0007669"/>
    <property type="project" value="TreeGrafter"/>
</dbReference>
<dbReference type="GO" id="GO:0046872">
    <property type="term" value="F:metal ion binding"/>
    <property type="evidence" value="ECO:0007669"/>
    <property type="project" value="UniProtKB-KW"/>
</dbReference>
<evidence type="ECO:0000256" key="6">
    <source>
        <dbReference type="ARBA" id="ARBA00023134"/>
    </source>
</evidence>
<evidence type="ECO:0000259" key="8">
    <source>
        <dbReference type="PROSITE" id="PS51918"/>
    </source>
</evidence>
<evidence type="ECO:0000256" key="3">
    <source>
        <dbReference type="ARBA" id="ARBA00022741"/>
    </source>
</evidence>
<feature type="non-terminal residue" evidence="9">
    <location>
        <position position="1"/>
    </location>
</feature>
<dbReference type="EMBL" id="UINC01021301">
    <property type="protein sequence ID" value="SVA88556.1"/>
    <property type="molecule type" value="Genomic_DNA"/>
</dbReference>
<proteinExistence type="predicted"/>
<dbReference type="NCBIfam" id="TIGR02666">
    <property type="entry name" value="moaA"/>
    <property type="match status" value="1"/>
</dbReference>
<dbReference type="GO" id="GO:0061798">
    <property type="term" value="F:GTP 3',8'-cyclase activity"/>
    <property type="evidence" value="ECO:0007669"/>
    <property type="project" value="TreeGrafter"/>
</dbReference>
<reference evidence="9" key="1">
    <citation type="submission" date="2018-05" db="EMBL/GenBank/DDBJ databases">
        <authorList>
            <person name="Lanie J.A."/>
            <person name="Ng W.-L."/>
            <person name="Kazmierczak K.M."/>
            <person name="Andrzejewski T.M."/>
            <person name="Davidsen T.M."/>
            <person name="Wayne K.J."/>
            <person name="Tettelin H."/>
            <person name="Glass J.I."/>
            <person name="Rusch D."/>
            <person name="Podicherti R."/>
            <person name="Tsui H.-C.T."/>
            <person name="Winkler M.E."/>
        </authorList>
    </citation>
    <scope>NUCLEOTIDE SEQUENCE</scope>
</reference>
<keyword evidence="7" id="KW-0501">Molybdenum cofactor biosynthesis</keyword>
<dbReference type="GO" id="GO:0005525">
    <property type="term" value="F:GTP binding"/>
    <property type="evidence" value="ECO:0007669"/>
    <property type="project" value="UniProtKB-KW"/>
</dbReference>
<dbReference type="InterPro" id="IPR007197">
    <property type="entry name" value="rSAM"/>
</dbReference>
<evidence type="ECO:0000256" key="5">
    <source>
        <dbReference type="ARBA" id="ARBA00023014"/>
    </source>
</evidence>
<dbReference type="CDD" id="cd21117">
    <property type="entry name" value="Twitch_MoaA"/>
    <property type="match status" value="1"/>
</dbReference>
<keyword evidence="6" id="KW-0342">GTP-binding</keyword>
<keyword evidence="5" id="KW-0411">Iron-sulfur</keyword>
<dbReference type="PANTHER" id="PTHR22960">
    <property type="entry name" value="MOLYBDOPTERIN COFACTOR SYNTHESIS PROTEIN A"/>
    <property type="match status" value="1"/>
</dbReference>
<dbReference type="InterPro" id="IPR010505">
    <property type="entry name" value="MoaA_twitch"/>
</dbReference>
<name>A0A381ZH09_9ZZZZ</name>
<dbReference type="PANTHER" id="PTHR22960:SF0">
    <property type="entry name" value="MOLYBDENUM COFACTOR BIOSYNTHESIS PROTEIN 1"/>
    <property type="match status" value="1"/>
</dbReference>
<keyword evidence="2" id="KW-0479">Metal-binding</keyword>
<sequence length="278" mass="30044">EIERVARLLVERHGVESIRLTGGEPTVRANLPELVGMLSALPVDLALTTNGSTLRLLAEHLADAGLRRVNVSLDSLRPGRFAELTLRDELPKVLDGIDAAIEVGFDPVKVNVVVMRGVNDDEIIDFARFGRERGVVVRFIEFMPLDADEAWSAGAVVSQEEIVATIGAVFPLGAVERTSAPATRFRYTDGGGEVGVVASVTRKFCDSCDRIRITADGQFRNCLFAVEEFDLKALLRSGADDDDLSAVFEGTVAAKWAGHGIGHVDFIRPDRSMSQIGG</sequence>
<evidence type="ECO:0000256" key="7">
    <source>
        <dbReference type="ARBA" id="ARBA00023150"/>
    </source>
</evidence>
<keyword evidence="1" id="KW-0949">S-adenosyl-L-methionine</keyword>
<dbReference type="Pfam" id="PF04055">
    <property type="entry name" value="Radical_SAM"/>
    <property type="match status" value="1"/>
</dbReference>
<evidence type="ECO:0000313" key="9">
    <source>
        <dbReference type="EMBL" id="SVA88556.1"/>
    </source>
</evidence>
<gene>
    <name evidence="9" type="ORF">METZ01_LOCUS141410</name>
</gene>
<dbReference type="Pfam" id="PF06463">
    <property type="entry name" value="Mob_synth_C"/>
    <property type="match status" value="1"/>
</dbReference>
<keyword evidence="4" id="KW-0408">Iron</keyword>
<protein>
    <recommendedName>
        <fullName evidence="8">Radical SAM core domain-containing protein</fullName>
    </recommendedName>
</protein>
<dbReference type="InterPro" id="IPR013785">
    <property type="entry name" value="Aldolase_TIM"/>
</dbReference>
<dbReference type="CDD" id="cd01335">
    <property type="entry name" value="Radical_SAM"/>
    <property type="match status" value="1"/>
</dbReference>
<dbReference type="GO" id="GO:0051539">
    <property type="term" value="F:4 iron, 4 sulfur cluster binding"/>
    <property type="evidence" value="ECO:0007669"/>
    <property type="project" value="UniProtKB-KW"/>
</dbReference>
<dbReference type="GO" id="GO:0006777">
    <property type="term" value="P:Mo-molybdopterin cofactor biosynthetic process"/>
    <property type="evidence" value="ECO:0007669"/>
    <property type="project" value="UniProtKB-KW"/>
</dbReference>
<dbReference type="InterPro" id="IPR013483">
    <property type="entry name" value="MoaA"/>
</dbReference>
<dbReference type="PROSITE" id="PS51918">
    <property type="entry name" value="RADICAL_SAM"/>
    <property type="match status" value="1"/>
</dbReference>
<evidence type="ECO:0000256" key="2">
    <source>
        <dbReference type="ARBA" id="ARBA00022723"/>
    </source>
</evidence>
<dbReference type="AlphaFoldDB" id="A0A381ZH09"/>
<evidence type="ECO:0000256" key="4">
    <source>
        <dbReference type="ARBA" id="ARBA00023004"/>
    </source>
</evidence>
<evidence type="ECO:0000256" key="1">
    <source>
        <dbReference type="ARBA" id="ARBA00022691"/>
    </source>
</evidence>
<organism evidence="9">
    <name type="scientific">marine metagenome</name>
    <dbReference type="NCBI Taxonomy" id="408172"/>
    <lineage>
        <taxon>unclassified sequences</taxon>
        <taxon>metagenomes</taxon>
        <taxon>ecological metagenomes</taxon>
    </lineage>
</organism>
<accession>A0A381ZH09</accession>
<dbReference type="InterPro" id="IPR058240">
    <property type="entry name" value="rSAM_sf"/>
</dbReference>
<dbReference type="InterPro" id="IPR050105">
    <property type="entry name" value="MoCo_biosynth_MoaA/MoaC"/>
</dbReference>
<feature type="domain" description="Radical SAM core" evidence="8">
    <location>
        <begin position="1"/>
        <end position="172"/>
    </location>
</feature>